<organism evidence="1 2">
    <name type="scientific">Wolfiporia cocos (strain MD-104)</name>
    <name type="common">Brown rot fungus</name>
    <dbReference type="NCBI Taxonomy" id="742152"/>
    <lineage>
        <taxon>Eukaryota</taxon>
        <taxon>Fungi</taxon>
        <taxon>Dikarya</taxon>
        <taxon>Basidiomycota</taxon>
        <taxon>Agaricomycotina</taxon>
        <taxon>Agaricomycetes</taxon>
        <taxon>Polyporales</taxon>
        <taxon>Phaeolaceae</taxon>
        <taxon>Wolfiporia</taxon>
    </lineage>
</organism>
<evidence type="ECO:0000313" key="2">
    <source>
        <dbReference type="Proteomes" id="UP000218811"/>
    </source>
</evidence>
<accession>A0A2H3JT71</accession>
<dbReference type="Proteomes" id="UP000218811">
    <property type="component" value="Unassembled WGS sequence"/>
</dbReference>
<keyword evidence="2" id="KW-1185">Reference proteome</keyword>
<gene>
    <name evidence="1" type="ORF">WOLCODRAFT_27023</name>
</gene>
<feature type="non-terminal residue" evidence="1">
    <location>
        <position position="158"/>
    </location>
</feature>
<dbReference type="EMBL" id="KB468168">
    <property type="protein sequence ID" value="PCH44755.1"/>
    <property type="molecule type" value="Genomic_DNA"/>
</dbReference>
<protein>
    <submittedName>
        <fullName evidence="1">Uncharacterized protein</fullName>
    </submittedName>
</protein>
<evidence type="ECO:0000313" key="1">
    <source>
        <dbReference type="EMBL" id="PCH44755.1"/>
    </source>
</evidence>
<name>A0A2H3JT71_WOLCO</name>
<reference evidence="1 2" key="1">
    <citation type="journal article" date="2012" name="Science">
        <title>The Paleozoic origin of enzymatic lignin decomposition reconstructed from 31 fungal genomes.</title>
        <authorList>
            <person name="Floudas D."/>
            <person name="Binder M."/>
            <person name="Riley R."/>
            <person name="Barry K."/>
            <person name="Blanchette R.A."/>
            <person name="Henrissat B."/>
            <person name="Martinez A.T."/>
            <person name="Otillar R."/>
            <person name="Spatafora J.W."/>
            <person name="Yadav J.S."/>
            <person name="Aerts A."/>
            <person name="Benoit I."/>
            <person name="Boyd A."/>
            <person name="Carlson A."/>
            <person name="Copeland A."/>
            <person name="Coutinho P.M."/>
            <person name="de Vries R.P."/>
            <person name="Ferreira P."/>
            <person name="Findley K."/>
            <person name="Foster B."/>
            <person name="Gaskell J."/>
            <person name="Glotzer D."/>
            <person name="Gorecki P."/>
            <person name="Heitman J."/>
            <person name="Hesse C."/>
            <person name="Hori C."/>
            <person name="Igarashi K."/>
            <person name="Jurgens J.A."/>
            <person name="Kallen N."/>
            <person name="Kersten P."/>
            <person name="Kohler A."/>
            <person name="Kuees U."/>
            <person name="Kumar T.K.A."/>
            <person name="Kuo A."/>
            <person name="LaButti K."/>
            <person name="Larrondo L.F."/>
            <person name="Lindquist E."/>
            <person name="Ling A."/>
            <person name="Lombard V."/>
            <person name="Lucas S."/>
            <person name="Lundell T."/>
            <person name="Martin R."/>
            <person name="McLaughlin D.J."/>
            <person name="Morgenstern I."/>
            <person name="Morin E."/>
            <person name="Murat C."/>
            <person name="Nagy L.G."/>
            <person name="Nolan M."/>
            <person name="Ohm R.A."/>
            <person name="Patyshakuliyeva A."/>
            <person name="Rokas A."/>
            <person name="Ruiz-Duenas F.J."/>
            <person name="Sabat G."/>
            <person name="Salamov A."/>
            <person name="Samejima M."/>
            <person name="Schmutz J."/>
            <person name="Slot J.C."/>
            <person name="St John F."/>
            <person name="Stenlid J."/>
            <person name="Sun H."/>
            <person name="Sun S."/>
            <person name="Syed K."/>
            <person name="Tsang A."/>
            <person name="Wiebenga A."/>
            <person name="Young D."/>
            <person name="Pisabarro A."/>
            <person name="Eastwood D.C."/>
            <person name="Martin F."/>
            <person name="Cullen D."/>
            <person name="Grigoriev I.V."/>
            <person name="Hibbett D.S."/>
        </authorList>
    </citation>
    <scope>NUCLEOTIDE SEQUENCE [LARGE SCALE GENOMIC DNA]</scope>
    <source>
        <strain evidence="1 2">MD-104</strain>
    </source>
</reference>
<proteinExistence type="predicted"/>
<dbReference type="AlphaFoldDB" id="A0A2H3JT71"/>
<sequence>MKAYLPSLLSGVETLALHNITCLGGLEALRSILLACSRLSHLYLGQVYFPEDTRWCPTYGATVDHKETIRTLVCAGREGCAPFEGLLQWLTHGGLNVNLSRLGISGMTDNAWDILHIAGDSLEYLWIDLRETVRPRVVAALARNTRLVAIDLIGVDML</sequence>